<name>A0A8T1WNX8_9STRA</name>
<evidence type="ECO:0000313" key="3">
    <source>
        <dbReference type="Proteomes" id="UP000694044"/>
    </source>
</evidence>
<organism evidence="2 3">
    <name type="scientific">Phytophthora pseudosyringae</name>
    <dbReference type="NCBI Taxonomy" id="221518"/>
    <lineage>
        <taxon>Eukaryota</taxon>
        <taxon>Sar</taxon>
        <taxon>Stramenopiles</taxon>
        <taxon>Oomycota</taxon>
        <taxon>Peronosporomycetes</taxon>
        <taxon>Peronosporales</taxon>
        <taxon>Peronosporaceae</taxon>
        <taxon>Phytophthora</taxon>
    </lineage>
</organism>
<protein>
    <submittedName>
        <fullName evidence="2">Uncharacterized protein</fullName>
    </submittedName>
</protein>
<sequence length="116" mass="12646">MAITDDPESRLPPWPDSVPSSDLDNQGAVLRRYLEGLMNATVASQPASRMGGEATTTGPRLVFSPSGTIPVYVEPGRCALAQSYYRSLAKRWTPGQHGQLLTWRRDTAILSTEGDQ</sequence>
<feature type="region of interest" description="Disordered" evidence="1">
    <location>
        <begin position="1"/>
        <end position="24"/>
    </location>
</feature>
<dbReference type="Proteomes" id="UP000694044">
    <property type="component" value="Unassembled WGS sequence"/>
</dbReference>
<accession>A0A8T1WNX8</accession>
<comment type="caution">
    <text evidence="2">The sequence shown here is derived from an EMBL/GenBank/DDBJ whole genome shotgun (WGS) entry which is preliminary data.</text>
</comment>
<evidence type="ECO:0000256" key="1">
    <source>
        <dbReference type="SAM" id="MobiDB-lite"/>
    </source>
</evidence>
<gene>
    <name evidence="2" type="ORF">PHYPSEUDO_009633</name>
</gene>
<dbReference type="EMBL" id="JAGDFM010000004">
    <property type="protein sequence ID" value="KAG7393429.1"/>
    <property type="molecule type" value="Genomic_DNA"/>
</dbReference>
<evidence type="ECO:0000313" key="2">
    <source>
        <dbReference type="EMBL" id="KAG7393429.1"/>
    </source>
</evidence>
<reference evidence="2" key="1">
    <citation type="submission" date="2021-02" db="EMBL/GenBank/DDBJ databases">
        <authorList>
            <person name="Palmer J.M."/>
        </authorList>
    </citation>
    <scope>NUCLEOTIDE SEQUENCE</scope>
    <source>
        <strain evidence="2">SCRP734</strain>
    </source>
</reference>
<dbReference type="AlphaFoldDB" id="A0A8T1WNX8"/>
<keyword evidence="3" id="KW-1185">Reference proteome</keyword>
<proteinExistence type="predicted"/>